<dbReference type="PROSITE" id="PS50943">
    <property type="entry name" value="HTH_CROC1"/>
    <property type="match status" value="1"/>
</dbReference>
<dbReference type="InterPro" id="IPR001387">
    <property type="entry name" value="Cro/C1-type_HTH"/>
</dbReference>
<gene>
    <name evidence="2" type="ORF">COC69_32840</name>
</gene>
<evidence type="ECO:0000259" key="1">
    <source>
        <dbReference type="PROSITE" id="PS50943"/>
    </source>
</evidence>
<dbReference type="AlphaFoldDB" id="A0A9X7CGJ0"/>
<dbReference type="SUPFAM" id="SSF47413">
    <property type="entry name" value="lambda repressor-like DNA-binding domains"/>
    <property type="match status" value="1"/>
</dbReference>
<dbReference type="Proteomes" id="UP000224203">
    <property type="component" value="Unassembled WGS sequence"/>
</dbReference>
<comment type="caution">
    <text evidence="2">The sequence shown here is derived from an EMBL/GenBank/DDBJ whole genome shotgun (WGS) entry which is preliminary data.</text>
</comment>
<dbReference type="SMART" id="SM00530">
    <property type="entry name" value="HTH_XRE"/>
    <property type="match status" value="1"/>
</dbReference>
<dbReference type="CDD" id="cd00093">
    <property type="entry name" value="HTH_XRE"/>
    <property type="match status" value="1"/>
</dbReference>
<evidence type="ECO:0000313" key="2">
    <source>
        <dbReference type="EMBL" id="PGS61396.1"/>
    </source>
</evidence>
<organism evidence="2 3">
    <name type="scientific">Bacillus cereus</name>
    <dbReference type="NCBI Taxonomy" id="1396"/>
    <lineage>
        <taxon>Bacteria</taxon>
        <taxon>Bacillati</taxon>
        <taxon>Bacillota</taxon>
        <taxon>Bacilli</taxon>
        <taxon>Bacillales</taxon>
        <taxon>Bacillaceae</taxon>
        <taxon>Bacillus</taxon>
        <taxon>Bacillus cereus group</taxon>
    </lineage>
</organism>
<reference evidence="2 3" key="1">
    <citation type="submission" date="2017-09" db="EMBL/GenBank/DDBJ databases">
        <title>Large-scale bioinformatics analysis of Bacillus genomes uncovers conserved roles of natural products in bacterial physiology.</title>
        <authorList>
            <consortium name="Agbiome Team Llc"/>
            <person name="Bleich R.M."/>
            <person name="Grubbs K.J."/>
            <person name="Santa Maria K.C."/>
            <person name="Allen S.E."/>
            <person name="Farag S."/>
            <person name="Shank E.A."/>
            <person name="Bowers A."/>
        </authorList>
    </citation>
    <scope>NUCLEOTIDE SEQUENCE [LARGE SCALE GENOMIC DNA]</scope>
    <source>
        <strain evidence="2 3">AFS041711</strain>
    </source>
</reference>
<dbReference type="Pfam" id="PF01381">
    <property type="entry name" value="HTH_3"/>
    <property type="match status" value="1"/>
</dbReference>
<dbReference type="RefSeq" id="WP_098783895.1">
    <property type="nucleotide sequence ID" value="NZ_NULI01000378.1"/>
</dbReference>
<dbReference type="GO" id="GO:0003677">
    <property type="term" value="F:DNA binding"/>
    <property type="evidence" value="ECO:0007669"/>
    <property type="project" value="InterPro"/>
</dbReference>
<feature type="domain" description="HTH cro/C1-type" evidence="1">
    <location>
        <begin position="10"/>
        <end position="64"/>
    </location>
</feature>
<evidence type="ECO:0000313" key="3">
    <source>
        <dbReference type="Proteomes" id="UP000224203"/>
    </source>
</evidence>
<dbReference type="InterPro" id="IPR010982">
    <property type="entry name" value="Lambda_DNA-bd_dom_sf"/>
</dbReference>
<sequence>MRNKLKQTELQKAFKASGLKYHELAQIIGVSKSHCYKIINWEMRMYYDTAIKIANALGKEPSLVFQDQQKNFGDGVANNETEV</sequence>
<proteinExistence type="predicted"/>
<accession>A0A9X7CGJ0</accession>
<dbReference type="Gene3D" id="1.10.260.40">
    <property type="entry name" value="lambda repressor-like DNA-binding domains"/>
    <property type="match status" value="1"/>
</dbReference>
<dbReference type="EMBL" id="NULI01000378">
    <property type="protein sequence ID" value="PGS61396.1"/>
    <property type="molecule type" value="Genomic_DNA"/>
</dbReference>
<protein>
    <submittedName>
        <fullName evidence="2">Transcriptional regulator</fullName>
    </submittedName>
</protein>
<name>A0A9X7CGJ0_BACCE</name>